<protein>
    <recommendedName>
        <fullName evidence="4">Plastid lipid-associated protein/fibrillin conserved domain-containing protein</fullName>
    </recommendedName>
</protein>
<reference evidence="2" key="1">
    <citation type="submission" date="2023-08" db="EMBL/GenBank/DDBJ databases">
        <authorList>
            <person name="Chen Y."/>
            <person name="Shah S."/>
            <person name="Dougan E. K."/>
            <person name="Thang M."/>
            <person name="Chan C."/>
        </authorList>
    </citation>
    <scope>NUCLEOTIDE SEQUENCE</scope>
</reference>
<organism evidence="2 3">
    <name type="scientific">Effrenium voratum</name>
    <dbReference type="NCBI Taxonomy" id="2562239"/>
    <lineage>
        <taxon>Eukaryota</taxon>
        <taxon>Sar</taxon>
        <taxon>Alveolata</taxon>
        <taxon>Dinophyceae</taxon>
        <taxon>Suessiales</taxon>
        <taxon>Symbiodiniaceae</taxon>
        <taxon>Effrenium</taxon>
    </lineage>
</organism>
<dbReference type="Proteomes" id="UP001178507">
    <property type="component" value="Unassembled WGS sequence"/>
</dbReference>
<evidence type="ECO:0000313" key="3">
    <source>
        <dbReference type="Proteomes" id="UP001178507"/>
    </source>
</evidence>
<dbReference type="AlphaFoldDB" id="A0AA36JDU8"/>
<sequence length="265" mass="28975">MARRNVLPFVTALLALRCFLGREAFTTFSRPAKGAATALYATKEESKLLKLCDEFPTNADADDREELLGAAKKLPEAPENAYELFLGDWKVDWSSLGGRAIKKKPDPNGPPQDIKFVSFAALPSTRVEFTGSFNRVSGDAKGGTYQLLQTFTMPGKDGPEAAVVLEGTWSTGTATGNWGEGAPRTRVPTKFETVRVVPSTDEDASRAMLEEAGLGKYFERTAIKAPETYIDLKHISEEMRVHQGESGAFYVLTKIEDGSIPFILD</sequence>
<feature type="chain" id="PRO_5041253132" description="Plastid lipid-associated protein/fibrillin conserved domain-containing protein" evidence="1">
    <location>
        <begin position="25"/>
        <end position="265"/>
    </location>
</feature>
<evidence type="ECO:0000313" key="2">
    <source>
        <dbReference type="EMBL" id="CAJ1403856.1"/>
    </source>
</evidence>
<evidence type="ECO:0008006" key="4">
    <source>
        <dbReference type="Google" id="ProtNLM"/>
    </source>
</evidence>
<accession>A0AA36JDU8</accession>
<keyword evidence="3" id="KW-1185">Reference proteome</keyword>
<evidence type="ECO:0000256" key="1">
    <source>
        <dbReference type="SAM" id="SignalP"/>
    </source>
</evidence>
<comment type="caution">
    <text evidence="2">The sequence shown here is derived from an EMBL/GenBank/DDBJ whole genome shotgun (WGS) entry which is preliminary data.</text>
</comment>
<feature type="signal peptide" evidence="1">
    <location>
        <begin position="1"/>
        <end position="24"/>
    </location>
</feature>
<dbReference type="EMBL" id="CAUJNA010003512">
    <property type="protein sequence ID" value="CAJ1403856.1"/>
    <property type="molecule type" value="Genomic_DNA"/>
</dbReference>
<gene>
    <name evidence="2" type="ORF">EVOR1521_LOCUS26429</name>
</gene>
<proteinExistence type="predicted"/>
<keyword evidence="1" id="KW-0732">Signal</keyword>
<name>A0AA36JDU8_9DINO</name>